<accession>A0ABN8NRS5</accession>
<dbReference type="EMBL" id="CALNXK010000032">
    <property type="protein sequence ID" value="CAH3118585.1"/>
    <property type="molecule type" value="Genomic_DNA"/>
</dbReference>
<comment type="caution">
    <text evidence="1">The sequence shown here is derived from an EMBL/GenBank/DDBJ whole genome shotgun (WGS) entry which is preliminary data.</text>
</comment>
<protein>
    <submittedName>
        <fullName evidence="1">Uncharacterized protein</fullName>
    </submittedName>
</protein>
<reference evidence="1 2" key="1">
    <citation type="submission" date="2022-05" db="EMBL/GenBank/DDBJ databases">
        <authorList>
            <consortium name="Genoscope - CEA"/>
            <person name="William W."/>
        </authorList>
    </citation>
    <scope>NUCLEOTIDE SEQUENCE [LARGE SCALE GENOMIC DNA]</scope>
</reference>
<name>A0ABN8NRS5_9CNID</name>
<dbReference type="Proteomes" id="UP001159405">
    <property type="component" value="Unassembled WGS sequence"/>
</dbReference>
<proteinExistence type="predicted"/>
<keyword evidence="2" id="KW-1185">Reference proteome</keyword>
<sequence length="100" mass="11612">MQEFEDETAKDKVLQQLSQQVVKGWPDNVNEVDLKVKPYWSLRDEILVENGYTKELPELYKGKAIYVQDSERKAWSATKVVDQGNSHRSYTLEIETGVHL</sequence>
<evidence type="ECO:0000313" key="1">
    <source>
        <dbReference type="EMBL" id="CAH3118585.1"/>
    </source>
</evidence>
<evidence type="ECO:0000313" key="2">
    <source>
        <dbReference type="Proteomes" id="UP001159405"/>
    </source>
</evidence>
<organism evidence="1 2">
    <name type="scientific">Porites lobata</name>
    <dbReference type="NCBI Taxonomy" id="104759"/>
    <lineage>
        <taxon>Eukaryota</taxon>
        <taxon>Metazoa</taxon>
        <taxon>Cnidaria</taxon>
        <taxon>Anthozoa</taxon>
        <taxon>Hexacorallia</taxon>
        <taxon>Scleractinia</taxon>
        <taxon>Fungiina</taxon>
        <taxon>Poritidae</taxon>
        <taxon>Porites</taxon>
    </lineage>
</organism>
<gene>
    <name evidence="1" type="ORF">PLOB_00026777</name>
</gene>